<evidence type="ECO:0000256" key="1">
    <source>
        <dbReference type="SAM" id="MobiDB-lite"/>
    </source>
</evidence>
<organism evidence="2 3">
    <name type="scientific">Portunus trituberculatus</name>
    <name type="common">Swimming crab</name>
    <name type="synonym">Neptunus trituberculatus</name>
    <dbReference type="NCBI Taxonomy" id="210409"/>
    <lineage>
        <taxon>Eukaryota</taxon>
        <taxon>Metazoa</taxon>
        <taxon>Ecdysozoa</taxon>
        <taxon>Arthropoda</taxon>
        <taxon>Crustacea</taxon>
        <taxon>Multicrustacea</taxon>
        <taxon>Malacostraca</taxon>
        <taxon>Eumalacostraca</taxon>
        <taxon>Eucarida</taxon>
        <taxon>Decapoda</taxon>
        <taxon>Pleocyemata</taxon>
        <taxon>Brachyura</taxon>
        <taxon>Eubrachyura</taxon>
        <taxon>Portunoidea</taxon>
        <taxon>Portunidae</taxon>
        <taxon>Portuninae</taxon>
        <taxon>Portunus</taxon>
    </lineage>
</organism>
<name>A0A5B7EAY0_PORTR</name>
<evidence type="ECO:0000313" key="2">
    <source>
        <dbReference type="EMBL" id="MPC30509.1"/>
    </source>
</evidence>
<keyword evidence="3" id="KW-1185">Reference proteome</keyword>
<sequence length="62" mass="6389">MSGSLSCRRAARRCSALPRDGGGCGAERWPLVGLGRVTSTQPASTLPAASQRCPPPHSDLQG</sequence>
<dbReference type="AlphaFoldDB" id="A0A5B7EAY0"/>
<accession>A0A5B7EAY0</accession>
<protein>
    <submittedName>
        <fullName evidence="2">Uncharacterized protein</fullName>
    </submittedName>
</protein>
<gene>
    <name evidence="2" type="ORF">E2C01_023776</name>
</gene>
<dbReference type="Proteomes" id="UP000324222">
    <property type="component" value="Unassembled WGS sequence"/>
</dbReference>
<comment type="caution">
    <text evidence="2">The sequence shown here is derived from an EMBL/GenBank/DDBJ whole genome shotgun (WGS) entry which is preliminary data.</text>
</comment>
<feature type="compositionally biased region" description="Pro residues" evidence="1">
    <location>
        <begin position="53"/>
        <end position="62"/>
    </location>
</feature>
<feature type="compositionally biased region" description="Polar residues" evidence="1">
    <location>
        <begin position="38"/>
        <end position="48"/>
    </location>
</feature>
<proteinExistence type="predicted"/>
<evidence type="ECO:0000313" key="3">
    <source>
        <dbReference type="Proteomes" id="UP000324222"/>
    </source>
</evidence>
<dbReference type="EMBL" id="VSRR010002267">
    <property type="protein sequence ID" value="MPC30509.1"/>
    <property type="molecule type" value="Genomic_DNA"/>
</dbReference>
<feature type="region of interest" description="Disordered" evidence="1">
    <location>
        <begin position="38"/>
        <end position="62"/>
    </location>
</feature>
<reference evidence="2 3" key="1">
    <citation type="submission" date="2019-05" db="EMBL/GenBank/DDBJ databases">
        <title>Another draft genome of Portunus trituberculatus and its Hox gene families provides insights of decapod evolution.</title>
        <authorList>
            <person name="Jeong J.-H."/>
            <person name="Song I."/>
            <person name="Kim S."/>
            <person name="Choi T."/>
            <person name="Kim D."/>
            <person name="Ryu S."/>
            <person name="Kim W."/>
        </authorList>
    </citation>
    <scope>NUCLEOTIDE SEQUENCE [LARGE SCALE GENOMIC DNA]</scope>
    <source>
        <tissue evidence="2">Muscle</tissue>
    </source>
</reference>